<name>A0A4Z1HQ26_9HELO</name>
<feature type="domain" description="RRM" evidence="5">
    <location>
        <begin position="487"/>
        <end position="565"/>
    </location>
</feature>
<evidence type="ECO:0000313" key="7">
    <source>
        <dbReference type="Proteomes" id="UP000297452"/>
    </source>
</evidence>
<dbReference type="Pfam" id="PF00172">
    <property type="entry name" value="Zn_clus"/>
    <property type="match status" value="1"/>
</dbReference>
<dbReference type="Gene3D" id="4.10.240.10">
    <property type="entry name" value="Zn(2)-C6 fungal-type DNA-binding domain"/>
    <property type="match status" value="1"/>
</dbReference>
<reference evidence="6 7" key="1">
    <citation type="submission" date="2017-12" db="EMBL/GenBank/DDBJ databases">
        <title>Comparative genomics of Botrytis spp.</title>
        <authorList>
            <person name="Valero-Jimenez C.A."/>
            <person name="Tapia P."/>
            <person name="Veloso J."/>
            <person name="Silva-Moreno E."/>
            <person name="Staats M."/>
            <person name="Valdes J.H."/>
            <person name="Van Kan J.A.L."/>
        </authorList>
    </citation>
    <scope>NUCLEOTIDE SEQUENCE [LARGE SCALE GENOMIC DNA]</scope>
    <source>
        <strain evidence="6 7">MUCL2120</strain>
    </source>
</reference>
<dbReference type="STRING" id="278944.A0A4Z1HQ26"/>
<dbReference type="SUPFAM" id="SSF57701">
    <property type="entry name" value="Zn2/Cys6 DNA-binding domain"/>
    <property type="match status" value="1"/>
</dbReference>
<evidence type="ECO:0000256" key="1">
    <source>
        <dbReference type="ARBA" id="ARBA00023242"/>
    </source>
</evidence>
<evidence type="ECO:0000256" key="2">
    <source>
        <dbReference type="PROSITE-ProRule" id="PRU00176"/>
    </source>
</evidence>
<feature type="compositionally biased region" description="Polar residues" evidence="3">
    <location>
        <begin position="778"/>
        <end position="788"/>
    </location>
</feature>
<evidence type="ECO:0000259" key="4">
    <source>
        <dbReference type="PROSITE" id="PS50048"/>
    </source>
</evidence>
<dbReference type="PROSITE" id="PS50102">
    <property type="entry name" value="RRM"/>
    <property type="match status" value="1"/>
</dbReference>
<comment type="caution">
    <text evidence="6">The sequence shown here is derived from an EMBL/GenBank/DDBJ whole genome shotgun (WGS) entry which is preliminary data.</text>
</comment>
<dbReference type="InterPro" id="IPR000504">
    <property type="entry name" value="RRM_dom"/>
</dbReference>
<protein>
    <recommendedName>
        <fullName evidence="8">Zn(2)-C6 fungal-type domain-containing protein</fullName>
    </recommendedName>
</protein>
<accession>A0A4Z1HQ26</accession>
<feature type="domain" description="Zn(2)-C6 fungal-type" evidence="4">
    <location>
        <begin position="676"/>
        <end position="706"/>
    </location>
</feature>
<keyword evidence="7" id="KW-1185">Reference proteome</keyword>
<evidence type="ECO:0000259" key="5">
    <source>
        <dbReference type="PROSITE" id="PS50102"/>
    </source>
</evidence>
<feature type="region of interest" description="Disordered" evidence="3">
    <location>
        <begin position="755"/>
        <end position="788"/>
    </location>
</feature>
<dbReference type="OrthoDB" id="3502879at2759"/>
<dbReference type="PROSITE" id="PS50048">
    <property type="entry name" value="ZN2_CY6_FUNGAL_2"/>
    <property type="match status" value="1"/>
</dbReference>
<gene>
    <name evidence="6" type="ORF">BOTNAR_0365g00050</name>
</gene>
<evidence type="ECO:0000313" key="6">
    <source>
        <dbReference type="EMBL" id="TGO51188.1"/>
    </source>
</evidence>
<dbReference type="GO" id="GO:0008270">
    <property type="term" value="F:zinc ion binding"/>
    <property type="evidence" value="ECO:0007669"/>
    <property type="project" value="InterPro"/>
</dbReference>
<feature type="region of interest" description="Disordered" evidence="3">
    <location>
        <begin position="132"/>
        <end position="160"/>
    </location>
</feature>
<sequence length="788" mass="88481">MTSMAIHQLSMDAELITIRMSVKKLLWLKISVPPGSPRSIVVMPPFNRIFNAKHLSAKAVKNPILGRFIFDATREFMQKREAHEKTLLKSAEISRTSPEVPKPPPHTSSTWSDNYNLGASLTDEPFLMSPLYTPPNYPSSRNSHSNSVNSSTSLSPIPPSGLNHLSQDLFPVFGGSMDVTELRKPPGIQAYASSGGSGRSRPLTSWACIGMKAIKMIGERVGDAGLWCTEENPCDTCPKRNKAGKSAWAQIGCKRGTLPEEMESIDLCPKSYSHPMPSGIDVLCLQCQRHWCHSSNSHERRCSRCQRIDAKVIGPFTSDLKNNYIEEAARRRKKDIVSLTEGEDTITELSLAIAVLRQNLSLENFRRPFRPLSLSGTYFPNQASIPSLIALDQCTMAIVWEIVEDSSHLLSLPTFCNSSERPLDDLVILLRSASIYQAKLEPDPHQLIAQSLICLREALELKRVKTLGSLHEFSHRECRIFEDVDLTDLVIDNIPFEKTSEDIIELMLDIGLPAPCAFNYQFDNGVFQGRALANFVDNRQARQAIDALQRFELDGKTLQVEFKNHQPRLGEKVTSSNFCKDRNVDSLMFAIKRYVEQPSKVFFKKENLRGKTWWLSVFYSLVIQSLVRAIMKAIVGDGGAEIPSSINQYLHLAVRLFIVSSGAHGPLVSKPNSSASCDSCKRRKFKCTRWKPFCDACQYFQCPCIYSGKSEIDDSEIEDYKVASLSVQHAKWQSYRLNSSGEYLQHLFQDSGQPITHETTINNEPQTTHSKGYWGGTKPTSQLKQTTF</sequence>
<evidence type="ECO:0000256" key="3">
    <source>
        <dbReference type="SAM" id="MobiDB-lite"/>
    </source>
</evidence>
<dbReference type="AlphaFoldDB" id="A0A4Z1HQ26"/>
<dbReference type="PROSITE" id="PS00463">
    <property type="entry name" value="ZN2_CY6_FUNGAL_1"/>
    <property type="match status" value="1"/>
</dbReference>
<dbReference type="Pfam" id="PF00076">
    <property type="entry name" value="RRM_1"/>
    <property type="match status" value="1"/>
</dbReference>
<feature type="compositionally biased region" description="Polar residues" evidence="3">
    <location>
        <begin position="755"/>
        <end position="770"/>
    </location>
</feature>
<dbReference type="Proteomes" id="UP000297452">
    <property type="component" value="Unassembled WGS sequence"/>
</dbReference>
<dbReference type="InterPro" id="IPR001138">
    <property type="entry name" value="Zn2Cys6_DnaBD"/>
</dbReference>
<dbReference type="SMART" id="SM00066">
    <property type="entry name" value="GAL4"/>
    <property type="match status" value="1"/>
</dbReference>
<dbReference type="SUPFAM" id="SSF54928">
    <property type="entry name" value="RNA-binding domain, RBD"/>
    <property type="match status" value="1"/>
</dbReference>
<evidence type="ECO:0008006" key="8">
    <source>
        <dbReference type="Google" id="ProtNLM"/>
    </source>
</evidence>
<dbReference type="InterPro" id="IPR036864">
    <property type="entry name" value="Zn2-C6_fun-type_DNA-bd_sf"/>
</dbReference>
<dbReference type="SMART" id="SM00360">
    <property type="entry name" value="RRM"/>
    <property type="match status" value="1"/>
</dbReference>
<dbReference type="InterPro" id="IPR012677">
    <property type="entry name" value="Nucleotide-bd_a/b_plait_sf"/>
</dbReference>
<dbReference type="GO" id="GO:0003723">
    <property type="term" value="F:RNA binding"/>
    <property type="evidence" value="ECO:0007669"/>
    <property type="project" value="UniProtKB-UniRule"/>
</dbReference>
<dbReference type="CDD" id="cd00067">
    <property type="entry name" value="GAL4"/>
    <property type="match status" value="1"/>
</dbReference>
<dbReference type="InterPro" id="IPR035979">
    <property type="entry name" value="RBD_domain_sf"/>
</dbReference>
<dbReference type="Gene3D" id="3.30.70.330">
    <property type="match status" value="1"/>
</dbReference>
<keyword evidence="2" id="KW-0694">RNA-binding</keyword>
<dbReference type="EMBL" id="PQXJ01000365">
    <property type="protein sequence ID" value="TGO51188.1"/>
    <property type="molecule type" value="Genomic_DNA"/>
</dbReference>
<feature type="region of interest" description="Disordered" evidence="3">
    <location>
        <begin position="87"/>
        <end position="114"/>
    </location>
</feature>
<organism evidence="6 7">
    <name type="scientific">Botryotinia narcissicola</name>
    <dbReference type="NCBI Taxonomy" id="278944"/>
    <lineage>
        <taxon>Eukaryota</taxon>
        <taxon>Fungi</taxon>
        <taxon>Dikarya</taxon>
        <taxon>Ascomycota</taxon>
        <taxon>Pezizomycotina</taxon>
        <taxon>Leotiomycetes</taxon>
        <taxon>Helotiales</taxon>
        <taxon>Sclerotiniaceae</taxon>
        <taxon>Botryotinia</taxon>
    </lineage>
</organism>
<proteinExistence type="predicted"/>
<dbReference type="GO" id="GO:0000981">
    <property type="term" value="F:DNA-binding transcription factor activity, RNA polymerase II-specific"/>
    <property type="evidence" value="ECO:0007669"/>
    <property type="project" value="InterPro"/>
</dbReference>
<keyword evidence="1" id="KW-0539">Nucleus</keyword>
<feature type="compositionally biased region" description="Low complexity" evidence="3">
    <location>
        <begin position="138"/>
        <end position="155"/>
    </location>
</feature>